<dbReference type="Proteomes" id="UP001194746">
    <property type="component" value="Unassembled WGS sequence"/>
</dbReference>
<evidence type="ECO:0000313" key="2">
    <source>
        <dbReference type="Proteomes" id="UP001194746"/>
    </source>
</evidence>
<accession>A0AAD4CC88</accession>
<organism evidence="1 2">
    <name type="scientific">Aspergillus nanangensis</name>
    <dbReference type="NCBI Taxonomy" id="2582783"/>
    <lineage>
        <taxon>Eukaryota</taxon>
        <taxon>Fungi</taxon>
        <taxon>Dikarya</taxon>
        <taxon>Ascomycota</taxon>
        <taxon>Pezizomycotina</taxon>
        <taxon>Eurotiomycetes</taxon>
        <taxon>Eurotiomycetidae</taxon>
        <taxon>Eurotiales</taxon>
        <taxon>Aspergillaceae</taxon>
        <taxon>Aspergillus</taxon>
        <taxon>Aspergillus subgen. Circumdati</taxon>
    </lineage>
</organism>
<dbReference type="EMBL" id="VCAU01000147">
    <property type="protein sequence ID" value="KAF9883809.1"/>
    <property type="molecule type" value="Genomic_DNA"/>
</dbReference>
<evidence type="ECO:0000313" key="1">
    <source>
        <dbReference type="EMBL" id="KAF9883809.1"/>
    </source>
</evidence>
<reference evidence="1" key="1">
    <citation type="journal article" date="2019" name="Beilstein J. Org. Chem.">
        <title>Nanangenines: drimane sesquiterpenoids as the dominant metabolite cohort of a novel Australian fungus, Aspergillus nanangensis.</title>
        <authorList>
            <person name="Lacey H.J."/>
            <person name="Gilchrist C.L.M."/>
            <person name="Crombie A."/>
            <person name="Kalaitzis J.A."/>
            <person name="Vuong D."/>
            <person name="Rutledge P.J."/>
            <person name="Turner P."/>
            <person name="Pitt J.I."/>
            <person name="Lacey E."/>
            <person name="Chooi Y.H."/>
            <person name="Piggott A.M."/>
        </authorList>
    </citation>
    <scope>NUCLEOTIDE SEQUENCE</scope>
    <source>
        <strain evidence="1">MST-FP2251</strain>
    </source>
</reference>
<comment type="caution">
    <text evidence="1">The sequence shown here is derived from an EMBL/GenBank/DDBJ whole genome shotgun (WGS) entry which is preliminary data.</text>
</comment>
<reference evidence="1" key="2">
    <citation type="submission" date="2020-02" db="EMBL/GenBank/DDBJ databases">
        <authorList>
            <person name="Gilchrist C.L.M."/>
            <person name="Chooi Y.-H."/>
        </authorList>
    </citation>
    <scope>NUCLEOTIDE SEQUENCE</scope>
    <source>
        <strain evidence="1">MST-FP2251</strain>
    </source>
</reference>
<sequence>MSRKDDSKANDATVTVNIDDFTRTRDSWALSGAAEGCCACWFWRSSSLPPSHASVL</sequence>
<gene>
    <name evidence="1" type="ORF">FE257_002798</name>
</gene>
<dbReference type="AlphaFoldDB" id="A0AAD4CC88"/>
<proteinExistence type="predicted"/>
<name>A0AAD4CC88_ASPNN</name>
<keyword evidence="2" id="KW-1185">Reference proteome</keyword>
<protein>
    <submittedName>
        <fullName evidence="1">Uncharacterized protein</fullName>
    </submittedName>
</protein>